<name>A0ABU6MKE7_9BACI</name>
<keyword evidence="1" id="KW-1133">Transmembrane helix</keyword>
<dbReference type="Pfam" id="PF18902">
    <property type="entry name" value="DUF5658"/>
    <property type="match status" value="1"/>
</dbReference>
<organism evidence="3 4">
    <name type="scientific">Heyndrickxia acidicola</name>
    <dbReference type="NCBI Taxonomy" id="209389"/>
    <lineage>
        <taxon>Bacteria</taxon>
        <taxon>Bacillati</taxon>
        <taxon>Bacillota</taxon>
        <taxon>Bacilli</taxon>
        <taxon>Bacillales</taxon>
        <taxon>Bacillaceae</taxon>
        <taxon>Heyndrickxia</taxon>
    </lineage>
</organism>
<dbReference type="Proteomes" id="UP001341444">
    <property type="component" value="Unassembled WGS sequence"/>
</dbReference>
<dbReference type="RefSeq" id="WP_066262480.1">
    <property type="nucleotide sequence ID" value="NZ_JARMAB010000027.1"/>
</dbReference>
<sequence length="98" mass="11390">MKWIIHYLAFLNIIDALATYFGLNHSYIREMNPLMESLYNIQPLFFLAAKLLLSVILYSLLYFEKIPVKNMFKAITVGAATIYTFVVILHSIWLLSLT</sequence>
<dbReference type="EMBL" id="JARMAB010000027">
    <property type="protein sequence ID" value="MED1204954.1"/>
    <property type="molecule type" value="Genomic_DNA"/>
</dbReference>
<evidence type="ECO:0000313" key="4">
    <source>
        <dbReference type="Proteomes" id="UP001341444"/>
    </source>
</evidence>
<reference evidence="3 4" key="1">
    <citation type="submission" date="2023-03" db="EMBL/GenBank/DDBJ databases">
        <title>Bacillus Genome Sequencing.</title>
        <authorList>
            <person name="Dunlap C."/>
        </authorList>
    </citation>
    <scope>NUCLEOTIDE SEQUENCE [LARGE SCALE GENOMIC DNA]</scope>
    <source>
        <strain evidence="3 4">B-23453</strain>
    </source>
</reference>
<gene>
    <name evidence="3" type="ORF">P4T90_18060</name>
</gene>
<feature type="transmembrane region" description="Helical" evidence="1">
    <location>
        <begin position="75"/>
        <end position="95"/>
    </location>
</feature>
<evidence type="ECO:0000256" key="1">
    <source>
        <dbReference type="SAM" id="Phobius"/>
    </source>
</evidence>
<feature type="transmembrane region" description="Helical" evidence="1">
    <location>
        <begin position="7"/>
        <end position="23"/>
    </location>
</feature>
<keyword evidence="1" id="KW-0812">Transmembrane</keyword>
<evidence type="ECO:0000313" key="3">
    <source>
        <dbReference type="EMBL" id="MED1204954.1"/>
    </source>
</evidence>
<comment type="caution">
    <text evidence="3">The sequence shown here is derived from an EMBL/GenBank/DDBJ whole genome shotgun (WGS) entry which is preliminary data.</text>
</comment>
<keyword evidence="1" id="KW-0472">Membrane</keyword>
<evidence type="ECO:0000259" key="2">
    <source>
        <dbReference type="Pfam" id="PF18902"/>
    </source>
</evidence>
<proteinExistence type="predicted"/>
<keyword evidence="4" id="KW-1185">Reference proteome</keyword>
<feature type="domain" description="DUF5658" evidence="2">
    <location>
        <begin position="7"/>
        <end position="95"/>
    </location>
</feature>
<feature type="transmembrane region" description="Helical" evidence="1">
    <location>
        <begin position="43"/>
        <end position="63"/>
    </location>
</feature>
<protein>
    <submittedName>
        <fullName evidence="3">DUF5658 family protein</fullName>
    </submittedName>
</protein>
<accession>A0ABU6MKE7</accession>
<dbReference type="InterPro" id="IPR043717">
    <property type="entry name" value="DUF5658"/>
</dbReference>